<protein>
    <submittedName>
        <fullName evidence="1">Uncharacterized protein</fullName>
    </submittedName>
</protein>
<accession>W6MBX1</accession>
<sequence length="44" mass="4808">MQASRRGLLAQNLESTMSVPLKMTVFCSDPLSETPIQGPRTLSD</sequence>
<dbReference type="AlphaFoldDB" id="W6MBX1"/>
<name>W6MBX1_9GAMM</name>
<reference evidence="1" key="2">
    <citation type="submission" date="2014-03" db="EMBL/GenBank/DDBJ databases">
        <title>Candidatus Competibacter-lineage genomes retrieved from metagenomes reveal functional metabolic diversity.</title>
        <authorList>
            <person name="McIlroy S.J."/>
            <person name="Albertsen M."/>
            <person name="Andresen E.K."/>
            <person name="Saunders A.M."/>
            <person name="Kristiansen R."/>
            <person name="Stokholm-Bjerregaard M."/>
            <person name="Nielsen K.L."/>
            <person name="Nielsen P.H."/>
        </authorList>
    </citation>
    <scope>NUCLEOTIDE SEQUENCE</scope>
    <source>
        <strain evidence="1">Run_A_D11</strain>
    </source>
</reference>
<dbReference type="Proteomes" id="UP000035760">
    <property type="component" value="Unassembled WGS sequence"/>
</dbReference>
<reference evidence="1" key="1">
    <citation type="submission" date="2013-07" db="EMBL/GenBank/DDBJ databases">
        <authorList>
            <person name="McIlroy S."/>
        </authorList>
    </citation>
    <scope>NUCLEOTIDE SEQUENCE [LARGE SCALE GENOMIC DNA]</scope>
    <source>
        <strain evidence="1">Run_A_D11</strain>
    </source>
</reference>
<proteinExistence type="predicted"/>
<evidence type="ECO:0000313" key="1">
    <source>
        <dbReference type="EMBL" id="CDI04554.1"/>
    </source>
</evidence>
<dbReference type="EMBL" id="CBTJ020000112">
    <property type="protein sequence ID" value="CDI04554.1"/>
    <property type="molecule type" value="Genomic_DNA"/>
</dbReference>
<keyword evidence="2" id="KW-1185">Reference proteome</keyword>
<comment type="caution">
    <text evidence="1">The sequence shown here is derived from an EMBL/GenBank/DDBJ whole genome shotgun (WGS) entry which is preliminary data.</text>
</comment>
<gene>
    <name evidence="1" type="ORF">BN873_990025</name>
</gene>
<evidence type="ECO:0000313" key="2">
    <source>
        <dbReference type="Proteomes" id="UP000035760"/>
    </source>
</evidence>
<dbReference type="STRING" id="1400863.BN873_990025"/>
<organism evidence="1 2">
    <name type="scientific">Candidatus Competibacter denitrificans Run_A_D11</name>
    <dbReference type="NCBI Taxonomy" id="1400863"/>
    <lineage>
        <taxon>Bacteria</taxon>
        <taxon>Pseudomonadati</taxon>
        <taxon>Pseudomonadota</taxon>
        <taxon>Gammaproteobacteria</taxon>
        <taxon>Candidatus Competibacteraceae</taxon>
        <taxon>Candidatus Competibacter</taxon>
    </lineage>
</organism>